<feature type="transmembrane region" description="Helical" evidence="2">
    <location>
        <begin position="100"/>
        <end position="123"/>
    </location>
</feature>
<dbReference type="EMBL" id="CP039375">
    <property type="protein sequence ID" value="QCD64213.1"/>
    <property type="molecule type" value="Genomic_DNA"/>
</dbReference>
<dbReference type="RefSeq" id="WP_015763625.1">
    <property type="nucleotide sequence ID" value="NZ_CP039375.1"/>
</dbReference>
<accession>A0A4D6KDZ8</accession>
<feature type="transmembrane region" description="Helical" evidence="2">
    <location>
        <begin position="143"/>
        <end position="164"/>
    </location>
</feature>
<dbReference type="GeneID" id="42177406"/>
<dbReference type="Proteomes" id="UP000297053">
    <property type="component" value="Chromosome"/>
</dbReference>
<reference evidence="3 4" key="2">
    <citation type="submission" date="2019-04" db="EMBL/GenBank/DDBJ databases">
        <authorList>
            <person name="Yang S."/>
            <person name="Wei W."/>
        </authorList>
    </citation>
    <scope>NUCLEOTIDE SEQUENCE [LARGE SCALE GENOMIC DNA]</scope>
    <source>
        <strain evidence="4">ZP60</strain>
    </source>
</reference>
<name>A0A4D6KDZ8_9EURY</name>
<dbReference type="AlphaFoldDB" id="A0A4D6KDZ8"/>
<evidence type="ECO:0000256" key="2">
    <source>
        <dbReference type="SAM" id="Phobius"/>
    </source>
</evidence>
<evidence type="ECO:0000256" key="1">
    <source>
        <dbReference type="SAM" id="MobiDB-lite"/>
    </source>
</evidence>
<gene>
    <name evidence="3" type="ORF">E5139_00675</name>
</gene>
<evidence type="ECO:0000313" key="3">
    <source>
        <dbReference type="EMBL" id="QCD64213.1"/>
    </source>
</evidence>
<reference evidence="3 4" key="1">
    <citation type="submission" date="2019-04" db="EMBL/GenBank/DDBJ databases">
        <title>Complete genome sequence of Arthrobacter sp. ZXY-2 associated with effective atrazine degradation and salt adaptation.</title>
        <authorList>
            <person name="Zhao X."/>
        </authorList>
    </citation>
    <scope>NUCLEOTIDE SEQUENCE [LARGE SCALE GENOMIC DNA]</scope>
    <source>
        <strain evidence="4">ZP60</strain>
    </source>
</reference>
<keyword evidence="2" id="KW-1133">Transmembrane helix</keyword>
<evidence type="ECO:0000313" key="4">
    <source>
        <dbReference type="Proteomes" id="UP000297053"/>
    </source>
</evidence>
<protein>
    <submittedName>
        <fullName evidence="3">DUF2391 family protein</fullName>
    </submittedName>
</protein>
<organism evidence="3 4">
    <name type="scientific">Halomicrobium mukohataei</name>
    <dbReference type="NCBI Taxonomy" id="57705"/>
    <lineage>
        <taxon>Archaea</taxon>
        <taxon>Methanobacteriati</taxon>
        <taxon>Methanobacteriota</taxon>
        <taxon>Stenosarchaea group</taxon>
        <taxon>Halobacteria</taxon>
        <taxon>Halobacteriales</taxon>
        <taxon>Haloarculaceae</taxon>
        <taxon>Halomicrobium</taxon>
    </lineage>
</organism>
<dbReference type="OMA" id="GRVVWGF"/>
<dbReference type="KEGG" id="halz:E5139_00675"/>
<sequence>MSRSERRRGDSPVEQDDADMSDLFDDLSELESLVDSPEERARVREAMQTASEVDDDGPVFGRVVWGFDRADLAESVLGALLFGIPMAVEGGTVDSGQFIAARPLFLILTLIATVAVVVGILYVADIQDVRVAYAFFGLVPRRLVGVLGSSFATAVALLSVWGVVDWADPWLDFCVCVVAFFPMAIGAALGDILPGS</sequence>
<keyword evidence="2" id="KW-0472">Membrane</keyword>
<feature type="region of interest" description="Disordered" evidence="1">
    <location>
        <begin position="1"/>
        <end position="21"/>
    </location>
</feature>
<feature type="transmembrane region" description="Helical" evidence="2">
    <location>
        <begin position="170"/>
        <end position="193"/>
    </location>
</feature>
<keyword evidence="2" id="KW-0812">Transmembrane</keyword>
<proteinExistence type="predicted"/>